<keyword evidence="8" id="KW-1185">Reference proteome</keyword>
<dbReference type="Gene3D" id="3.80.10.10">
    <property type="entry name" value="Ribonuclease Inhibitor"/>
    <property type="match status" value="2"/>
</dbReference>
<dbReference type="PANTHER" id="PTHR22710:SF2">
    <property type="entry name" value="X-RAY RADIATION RESISTANCE-ASSOCIATED PROTEIN 1"/>
    <property type="match status" value="1"/>
</dbReference>
<dbReference type="GO" id="GO:0005634">
    <property type="term" value="C:nucleus"/>
    <property type="evidence" value="ECO:0007669"/>
    <property type="project" value="TreeGrafter"/>
</dbReference>
<evidence type="ECO:0000313" key="7">
    <source>
        <dbReference type="EMBL" id="CDW85027.1"/>
    </source>
</evidence>
<name>A0A078AUV7_STYLE</name>
<gene>
    <name evidence="7" type="primary">Contig2421.g2606</name>
    <name evidence="7" type="ORF">STYLEM_14097</name>
</gene>
<dbReference type="InterPro" id="IPR032675">
    <property type="entry name" value="LRR_dom_sf"/>
</dbReference>
<keyword evidence="2" id="KW-0963">Cytoplasm</keyword>
<feature type="region of interest" description="Disordered" evidence="6">
    <location>
        <begin position="463"/>
        <end position="485"/>
    </location>
</feature>
<feature type="region of interest" description="Disordered" evidence="6">
    <location>
        <begin position="101"/>
        <end position="126"/>
    </location>
</feature>
<evidence type="ECO:0000256" key="1">
    <source>
        <dbReference type="ARBA" id="ARBA00004496"/>
    </source>
</evidence>
<proteinExistence type="predicted"/>
<dbReference type="GO" id="GO:0005737">
    <property type="term" value="C:cytoplasm"/>
    <property type="evidence" value="ECO:0007669"/>
    <property type="project" value="UniProtKB-SubCell"/>
</dbReference>
<keyword evidence="4" id="KW-0677">Repeat</keyword>
<dbReference type="Pfam" id="PF13516">
    <property type="entry name" value="LRR_6"/>
    <property type="match status" value="1"/>
</dbReference>
<dbReference type="InterPro" id="IPR001611">
    <property type="entry name" value="Leu-rich_rpt"/>
</dbReference>
<keyword evidence="5" id="KW-0175">Coiled coil</keyword>
<evidence type="ECO:0000256" key="6">
    <source>
        <dbReference type="SAM" id="MobiDB-lite"/>
    </source>
</evidence>
<dbReference type="EMBL" id="CCKQ01013373">
    <property type="protein sequence ID" value="CDW85027.1"/>
    <property type="molecule type" value="Genomic_DNA"/>
</dbReference>
<evidence type="ECO:0000256" key="4">
    <source>
        <dbReference type="ARBA" id="ARBA00022737"/>
    </source>
</evidence>
<sequence>MRSNNQINDSKSRGSGRVVAMSEFQPNNNIPPNMYSSHESNMVLSDNNSAAMNPQSRGKKFFTKINNSLDRKRQIEPNVYVQSKESKRPNQDRGKSMAMINDQSGYQPNMSRPEMGQHNRVGSSDVRGNKMQKTAYDKKKDWQAFPVKIQDMNQMIQIRKKKPKLKYYDKLAMKAQQERQIYSQQVQHRGEAKRKTKILDGFLLLYSCRVKLPHEAIRSKLSGENIVDVREEDLVYFKQNLKYLDVSDNNINIDQLINLQNLEELDLQYNNLDNIQLQEGVFPQLAILHLSYNKIPPSHLQQLQYLPKLRVLNIASNDFCTLPSDLSFLKCLEEINLSSNNFSTDSLLVNPNKLFAAMATIPSLKKLNLSRNKFKAFHSEDLSPDNLHQEVEKQAFSQLQELNFAFNLVENEEDLMYCVLQLPSLLYLVVTGNPFAIKGDPFATANLEQILQQKGGKLINETLQPPTYLRRQKSKRQDGRPPLMLNYNFPQSREMVVVSDQPLSRPNVFREQEDLFPLPPKEERIQAIEYQQENNEQQEQDLEEDEQDQQNENRFFITEDEMLRGNKSKKDTKAYQKKDQEVIKEEENNDPNIQNFIQDTNLENDSNIQQIFDEDFGKLKMEKFKEQCRQILGPKKKEHNNSQRNIYQNEFEEPNQSQNDSQFVNQREYDTFLDIINAYKTLKQAVNKPSTVHGNKNQGGSKGYLKMTIAATQHSKSNMNKDLLEYSLANRQDRISSTAVGGQRALLPSNFDNGQDQQRVMYKRPTWRKTKQEVIDEKVERLFESYKLMDDVNKKQLALNGIQEQETKNAYKYKYFPKEEDDDEEDDE</sequence>
<protein>
    <submittedName>
        <fullName evidence="7">Leucine rich repeat family protein</fullName>
    </submittedName>
</protein>
<dbReference type="SUPFAM" id="SSF52047">
    <property type="entry name" value="RNI-like"/>
    <property type="match status" value="1"/>
</dbReference>
<evidence type="ECO:0000313" key="8">
    <source>
        <dbReference type="Proteomes" id="UP000039865"/>
    </source>
</evidence>
<feature type="compositionally biased region" description="Polar residues" evidence="6">
    <location>
        <begin position="101"/>
        <end position="110"/>
    </location>
</feature>
<evidence type="ECO:0000256" key="3">
    <source>
        <dbReference type="ARBA" id="ARBA00022614"/>
    </source>
</evidence>
<dbReference type="InterPro" id="IPR003591">
    <property type="entry name" value="Leu-rich_rpt_typical-subtyp"/>
</dbReference>
<dbReference type="AlphaFoldDB" id="A0A078AUV7"/>
<accession>A0A078AUV7</accession>
<dbReference type="SMART" id="SM00369">
    <property type="entry name" value="LRR_TYP"/>
    <property type="match status" value="3"/>
</dbReference>
<feature type="region of interest" description="Disordered" evidence="6">
    <location>
        <begin position="560"/>
        <end position="590"/>
    </location>
</feature>
<dbReference type="PROSITE" id="PS51450">
    <property type="entry name" value="LRR"/>
    <property type="match status" value="2"/>
</dbReference>
<dbReference type="Proteomes" id="UP000039865">
    <property type="component" value="Unassembled WGS sequence"/>
</dbReference>
<keyword evidence="3" id="KW-0433">Leucine-rich repeat</keyword>
<reference evidence="7 8" key="1">
    <citation type="submission" date="2014-06" db="EMBL/GenBank/DDBJ databases">
        <authorList>
            <person name="Swart Estienne"/>
        </authorList>
    </citation>
    <scope>NUCLEOTIDE SEQUENCE [LARGE SCALE GENOMIC DNA]</scope>
    <source>
        <strain evidence="7 8">130c</strain>
    </source>
</reference>
<feature type="compositionally biased region" description="Basic and acidic residues" evidence="6">
    <location>
        <begin position="561"/>
        <end position="586"/>
    </location>
</feature>
<evidence type="ECO:0000256" key="5">
    <source>
        <dbReference type="SAM" id="Coils"/>
    </source>
</evidence>
<dbReference type="OrthoDB" id="294180at2759"/>
<feature type="coiled-coil region" evidence="5">
    <location>
        <begin position="525"/>
        <end position="552"/>
    </location>
</feature>
<evidence type="ECO:0000256" key="2">
    <source>
        <dbReference type="ARBA" id="ARBA00022490"/>
    </source>
</evidence>
<dbReference type="PANTHER" id="PTHR22710">
    <property type="entry name" value="X-RAY RADIATION RESISTANCE ASSOCIATED PROTEIN 1 XRRA1"/>
    <property type="match status" value="1"/>
</dbReference>
<organism evidence="7 8">
    <name type="scientific">Stylonychia lemnae</name>
    <name type="common">Ciliate</name>
    <dbReference type="NCBI Taxonomy" id="5949"/>
    <lineage>
        <taxon>Eukaryota</taxon>
        <taxon>Sar</taxon>
        <taxon>Alveolata</taxon>
        <taxon>Ciliophora</taxon>
        <taxon>Intramacronucleata</taxon>
        <taxon>Spirotrichea</taxon>
        <taxon>Stichotrichia</taxon>
        <taxon>Sporadotrichida</taxon>
        <taxon>Oxytrichidae</taxon>
        <taxon>Stylonychinae</taxon>
        <taxon>Stylonychia</taxon>
    </lineage>
</organism>
<dbReference type="InParanoid" id="A0A078AUV7"/>
<comment type="subcellular location">
    <subcellularLocation>
        <location evidence="1">Cytoplasm</location>
    </subcellularLocation>
</comment>